<gene>
    <name evidence="5" type="ORF">C1H76_4130</name>
</gene>
<dbReference type="Proteomes" id="UP000308133">
    <property type="component" value="Unassembled WGS sequence"/>
</dbReference>
<reference evidence="5 6" key="1">
    <citation type="submission" date="2018-02" db="EMBL/GenBank/DDBJ databases">
        <title>Draft genome sequences of Elsinoe sp., causing black scab on jojoba.</title>
        <authorList>
            <person name="Stodart B."/>
            <person name="Jeffress S."/>
            <person name="Ash G."/>
            <person name="Arun Chinnappa K."/>
        </authorList>
    </citation>
    <scope>NUCLEOTIDE SEQUENCE [LARGE SCALE GENOMIC DNA]</scope>
    <source>
        <strain evidence="5 6">Hillstone_2</strain>
    </source>
</reference>
<dbReference type="Gene3D" id="3.30.70.330">
    <property type="match status" value="1"/>
</dbReference>
<evidence type="ECO:0000256" key="3">
    <source>
        <dbReference type="SAM" id="MobiDB-lite"/>
    </source>
</evidence>
<feature type="compositionally biased region" description="Acidic residues" evidence="3">
    <location>
        <begin position="317"/>
        <end position="326"/>
    </location>
</feature>
<proteinExistence type="predicted"/>
<evidence type="ECO:0000313" key="6">
    <source>
        <dbReference type="Proteomes" id="UP000308133"/>
    </source>
</evidence>
<feature type="domain" description="RRM" evidence="4">
    <location>
        <begin position="89"/>
        <end position="166"/>
    </location>
</feature>
<accession>A0A4U7AY80</accession>
<evidence type="ECO:0000256" key="1">
    <source>
        <dbReference type="ARBA" id="ARBA00022884"/>
    </source>
</evidence>
<dbReference type="PANTHER" id="PTHR19965:SF82">
    <property type="entry name" value="THO COMPLEX SUBUNIT 4"/>
    <property type="match status" value="1"/>
</dbReference>
<dbReference type="InterPro" id="IPR035979">
    <property type="entry name" value="RBD_domain_sf"/>
</dbReference>
<dbReference type="EMBL" id="PTQR01000053">
    <property type="protein sequence ID" value="TKX23618.1"/>
    <property type="molecule type" value="Genomic_DNA"/>
</dbReference>
<feature type="region of interest" description="Disordered" evidence="3">
    <location>
        <begin position="56"/>
        <end position="87"/>
    </location>
</feature>
<dbReference type="PANTHER" id="PTHR19965">
    <property type="entry name" value="RNA AND EXPORT FACTOR BINDING PROTEIN"/>
    <property type="match status" value="1"/>
</dbReference>
<feature type="compositionally biased region" description="Basic and acidic residues" evidence="3">
    <location>
        <begin position="180"/>
        <end position="269"/>
    </location>
</feature>
<evidence type="ECO:0000313" key="5">
    <source>
        <dbReference type="EMBL" id="TKX23618.1"/>
    </source>
</evidence>
<dbReference type="SMART" id="SM00360">
    <property type="entry name" value="RRM"/>
    <property type="match status" value="1"/>
</dbReference>
<name>A0A4U7AY80_9PEZI</name>
<dbReference type="SUPFAM" id="SSF54928">
    <property type="entry name" value="RNA-binding domain, RBD"/>
    <property type="match status" value="1"/>
</dbReference>
<dbReference type="AlphaFoldDB" id="A0A4U7AY80"/>
<dbReference type="InterPro" id="IPR051229">
    <property type="entry name" value="ALYREF_mRNA_export"/>
</dbReference>
<dbReference type="InterPro" id="IPR025715">
    <property type="entry name" value="FoP_C"/>
</dbReference>
<dbReference type="InterPro" id="IPR000504">
    <property type="entry name" value="RRM_dom"/>
</dbReference>
<dbReference type="SMART" id="SM01218">
    <property type="entry name" value="FoP_duplication"/>
    <property type="match status" value="1"/>
</dbReference>
<dbReference type="Pfam" id="PF13865">
    <property type="entry name" value="FoP_duplication"/>
    <property type="match status" value="1"/>
</dbReference>
<organism evidence="5 6">
    <name type="scientific">Elsinoe australis</name>
    <dbReference type="NCBI Taxonomy" id="40998"/>
    <lineage>
        <taxon>Eukaryota</taxon>
        <taxon>Fungi</taxon>
        <taxon>Dikarya</taxon>
        <taxon>Ascomycota</taxon>
        <taxon>Pezizomycotina</taxon>
        <taxon>Dothideomycetes</taxon>
        <taxon>Dothideomycetidae</taxon>
        <taxon>Myriangiales</taxon>
        <taxon>Elsinoaceae</taxon>
        <taxon>Elsinoe</taxon>
    </lineage>
</organism>
<dbReference type="GO" id="GO:0005634">
    <property type="term" value="C:nucleus"/>
    <property type="evidence" value="ECO:0007669"/>
    <property type="project" value="TreeGrafter"/>
</dbReference>
<dbReference type="CDD" id="cd12418">
    <property type="entry name" value="RRM_Aly_REF_like"/>
    <property type="match status" value="1"/>
</dbReference>
<evidence type="ECO:0000259" key="4">
    <source>
        <dbReference type="PROSITE" id="PS50102"/>
    </source>
</evidence>
<dbReference type="InterPro" id="IPR012677">
    <property type="entry name" value="Nucleotide-bd_a/b_plait_sf"/>
</dbReference>
<feature type="compositionally biased region" description="Basic and acidic residues" evidence="3">
    <location>
        <begin position="56"/>
        <end position="71"/>
    </location>
</feature>
<protein>
    <submittedName>
        <fullName evidence="5">RNA recognition motif-containing protein 7</fullName>
    </submittedName>
</protein>
<evidence type="ECO:0000256" key="2">
    <source>
        <dbReference type="PROSITE-ProRule" id="PRU00176"/>
    </source>
</evidence>
<dbReference type="Pfam" id="PF00076">
    <property type="entry name" value="RRM_1"/>
    <property type="match status" value="1"/>
</dbReference>
<keyword evidence="1 2" id="KW-0694">RNA-binding</keyword>
<dbReference type="PROSITE" id="PS50102">
    <property type="entry name" value="RRM"/>
    <property type="match status" value="1"/>
</dbReference>
<comment type="caution">
    <text evidence="5">The sequence shown here is derived from an EMBL/GenBank/DDBJ whole genome shotgun (WGS) entry which is preliminary data.</text>
</comment>
<sequence length="326" mass="36610">MDRALDDIISERPTSVEADREVAEEEVVDLDDLRLAITKLVLEMALKREWVHDRYNDEDEGGRRPGRRDPYARYSPSPDRRRGAAPSEAKLRVENLHYELLEPEVRELFSRIGPVLTVQLLYDRHDRTTGTAFVTYHSVSDARAAVRDFDGANAYGQPIRVTLLPPSDARTAGGRNPFDNVEKPSRSLFERIDAGGEERSPDRRGRGRGRRSESPGRSRREGEIDRYVPGSRGRERSPIRRRGTPRESGRRPGERTRGGRGGRRTDEAGRPVVGGRPKKTQEELDAEMNDYWGGEKGGQNGKAEDGAEQTAPAQGEGDVEIDLMVE</sequence>
<feature type="region of interest" description="Disordered" evidence="3">
    <location>
        <begin position="164"/>
        <end position="326"/>
    </location>
</feature>
<dbReference type="GO" id="GO:0003729">
    <property type="term" value="F:mRNA binding"/>
    <property type="evidence" value="ECO:0007669"/>
    <property type="project" value="TreeGrafter"/>
</dbReference>